<dbReference type="InterPro" id="IPR000160">
    <property type="entry name" value="GGDEF_dom"/>
</dbReference>
<gene>
    <name evidence="3" type="ORF">BED41_07495</name>
</gene>
<dbReference type="SMART" id="SM00267">
    <property type="entry name" value="GGDEF"/>
    <property type="match status" value="1"/>
</dbReference>
<dbReference type="CDD" id="cd01949">
    <property type="entry name" value="GGDEF"/>
    <property type="match status" value="1"/>
</dbReference>
<accession>A0A1B2I4N9</accession>
<sequence>MNKLKADERKGEKFLLSYKPVFKYNLIFCILILLTFIVGGIYHSFEEMKWTSKTTMNAAKWQIEYRIKQSIRLLESCAAQEQYRDPSLPYMDKVNSLNQINRHFGYMMIRYVDQNINVYSARGATSLASREYMQRLFTTGKVQVTDSFAAGADGVTLNYTVAVPLYWNEKISGSIFCAIYFDEIQRLLVGASRRSGVEATMLGSRNQMMSVTDKLRYGNSYLDYLGNFRLFGNTKNKIEADLLGGKDGGFWAMHLPNLYYSVYSPVENTSWNIIVTTDFWSVYWSQLMGDMPAVIIFILSFVLFAWFVSRYMRSQRMTVDSLIQSVQMLERKLYLDKNPHSLDFNEVLQLTGKGLSDSLTGVVTRSVFVSQVNGRLKNLVGSEDVAAFCFIDLDDLKKLNDTYGHGAGDLALKNIGYILREYEKKFDGLTGRYGGDEFVMLLTGLKNVDELRRVLDELASRLHFPLAEFGEDVTVHCSIGVALYKSVAELDYLVSSADQALYYVKQHGKGTYHIYSKENFREV</sequence>
<keyword evidence="1" id="KW-0472">Membrane</keyword>
<dbReference type="PANTHER" id="PTHR46663">
    <property type="entry name" value="DIGUANYLATE CYCLASE DGCT-RELATED"/>
    <property type="match status" value="1"/>
</dbReference>
<dbReference type="Proteomes" id="UP000093044">
    <property type="component" value="Chromosome"/>
</dbReference>
<dbReference type="SUPFAM" id="SSF55073">
    <property type="entry name" value="Nucleotide cyclase"/>
    <property type="match status" value="1"/>
</dbReference>
<organism evidence="3 4">
    <name type="scientific">Cloacibacillus porcorum</name>
    <dbReference type="NCBI Taxonomy" id="1197717"/>
    <lineage>
        <taxon>Bacteria</taxon>
        <taxon>Thermotogati</taxon>
        <taxon>Synergistota</taxon>
        <taxon>Synergistia</taxon>
        <taxon>Synergistales</taxon>
        <taxon>Synergistaceae</taxon>
        <taxon>Cloacibacillus</taxon>
    </lineage>
</organism>
<dbReference type="STRING" id="1197717.BED41_07495"/>
<keyword evidence="4" id="KW-1185">Reference proteome</keyword>
<dbReference type="Gene3D" id="3.30.70.270">
    <property type="match status" value="1"/>
</dbReference>
<dbReference type="EMBL" id="CP016757">
    <property type="protein sequence ID" value="ANZ44930.1"/>
    <property type="molecule type" value="Genomic_DNA"/>
</dbReference>
<evidence type="ECO:0000256" key="1">
    <source>
        <dbReference type="SAM" id="Phobius"/>
    </source>
</evidence>
<feature type="transmembrane region" description="Helical" evidence="1">
    <location>
        <begin position="21"/>
        <end position="42"/>
    </location>
</feature>
<evidence type="ECO:0000259" key="2">
    <source>
        <dbReference type="PROSITE" id="PS50887"/>
    </source>
</evidence>
<feature type="domain" description="GGDEF" evidence="2">
    <location>
        <begin position="384"/>
        <end position="517"/>
    </location>
</feature>
<keyword evidence="1" id="KW-0812">Transmembrane</keyword>
<keyword evidence="1" id="KW-1133">Transmembrane helix</keyword>
<evidence type="ECO:0000313" key="3">
    <source>
        <dbReference type="EMBL" id="ANZ44930.1"/>
    </source>
</evidence>
<proteinExistence type="predicted"/>
<dbReference type="Pfam" id="PF00990">
    <property type="entry name" value="GGDEF"/>
    <property type="match status" value="1"/>
</dbReference>
<dbReference type="InterPro" id="IPR029787">
    <property type="entry name" value="Nucleotide_cyclase"/>
</dbReference>
<dbReference type="InterPro" id="IPR052163">
    <property type="entry name" value="DGC-Regulatory_Protein"/>
</dbReference>
<dbReference type="KEGG" id="cpor:BED41_07495"/>
<evidence type="ECO:0000313" key="4">
    <source>
        <dbReference type="Proteomes" id="UP000093044"/>
    </source>
</evidence>
<dbReference type="InterPro" id="IPR043128">
    <property type="entry name" value="Rev_trsase/Diguanyl_cyclase"/>
</dbReference>
<protein>
    <recommendedName>
        <fullName evidence="2">GGDEF domain-containing protein</fullName>
    </recommendedName>
</protein>
<dbReference type="PANTHER" id="PTHR46663:SF3">
    <property type="entry name" value="SLL0267 PROTEIN"/>
    <property type="match status" value="1"/>
</dbReference>
<feature type="transmembrane region" description="Helical" evidence="1">
    <location>
        <begin position="291"/>
        <end position="308"/>
    </location>
</feature>
<dbReference type="PROSITE" id="PS50887">
    <property type="entry name" value="GGDEF"/>
    <property type="match status" value="1"/>
</dbReference>
<name>A0A1B2I4N9_9BACT</name>
<dbReference type="NCBIfam" id="TIGR00254">
    <property type="entry name" value="GGDEF"/>
    <property type="match status" value="1"/>
</dbReference>
<reference evidence="3" key="1">
    <citation type="submission" date="2016-08" db="EMBL/GenBank/DDBJ databases">
        <title>Complete genome of Cloacibacillus porcorum.</title>
        <authorList>
            <person name="Looft T."/>
            <person name="Bayles D.O."/>
            <person name="Alt D.P."/>
        </authorList>
    </citation>
    <scope>NUCLEOTIDE SEQUENCE [LARGE SCALE GENOMIC DNA]</scope>
    <source>
        <strain evidence="3">CL-84</strain>
    </source>
</reference>
<dbReference type="AlphaFoldDB" id="A0A1B2I4N9"/>